<evidence type="ECO:0000313" key="1">
    <source>
        <dbReference type="EMBL" id="MFB9578484.1"/>
    </source>
</evidence>
<dbReference type="RefSeq" id="WP_345513468.1">
    <property type="nucleotide sequence ID" value="NZ_BAAAXD010000022.1"/>
</dbReference>
<reference evidence="1 2" key="1">
    <citation type="submission" date="2024-09" db="EMBL/GenBank/DDBJ databases">
        <authorList>
            <person name="Sun Q."/>
            <person name="Mori K."/>
        </authorList>
    </citation>
    <scope>NUCLEOTIDE SEQUENCE [LARGE SCALE GENOMIC DNA]</scope>
    <source>
        <strain evidence="1 2">JCM 3331</strain>
    </source>
</reference>
<dbReference type="Proteomes" id="UP001589710">
    <property type="component" value="Unassembled WGS sequence"/>
</dbReference>
<name>A0ABV5RNN2_9ACTN</name>
<dbReference type="EMBL" id="JBHMCG010000179">
    <property type="protein sequence ID" value="MFB9578484.1"/>
    <property type="molecule type" value="Genomic_DNA"/>
</dbReference>
<keyword evidence="2" id="KW-1185">Reference proteome</keyword>
<proteinExistence type="predicted"/>
<comment type="caution">
    <text evidence="1">The sequence shown here is derived from an EMBL/GenBank/DDBJ whole genome shotgun (WGS) entry which is preliminary data.</text>
</comment>
<sequence length="68" mass="7426">MERVVHGAPFGLRCRTTGWDRVAAAWRAVSAGADRAVEIRACDDCGPQIETEPYFTTPPGNSTTNLFE</sequence>
<evidence type="ECO:0000313" key="2">
    <source>
        <dbReference type="Proteomes" id="UP001589710"/>
    </source>
</evidence>
<gene>
    <name evidence="1" type="ORF">ACFFTL_41045</name>
</gene>
<organism evidence="1 2">
    <name type="scientific">Streptomyces yanii</name>
    <dbReference type="NCBI Taxonomy" id="78510"/>
    <lineage>
        <taxon>Bacteria</taxon>
        <taxon>Bacillati</taxon>
        <taxon>Actinomycetota</taxon>
        <taxon>Actinomycetes</taxon>
        <taxon>Kitasatosporales</taxon>
        <taxon>Streptomycetaceae</taxon>
        <taxon>Streptomyces</taxon>
    </lineage>
</organism>
<protein>
    <submittedName>
        <fullName evidence="1">Uncharacterized protein</fullName>
    </submittedName>
</protein>
<accession>A0ABV5RNN2</accession>